<dbReference type="InterPro" id="IPR001680">
    <property type="entry name" value="WD40_rpt"/>
</dbReference>
<proteinExistence type="predicted"/>
<evidence type="ECO:0000256" key="3">
    <source>
        <dbReference type="PROSITE-ProRule" id="PRU00221"/>
    </source>
</evidence>
<evidence type="ECO:0008006" key="7">
    <source>
        <dbReference type="Google" id="ProtNLM"/>
    </source>
</evidence>
<dbReference type="OrthoDB" id="1284551at2759"/>
<evidence type="ECO:0000313" key="5">
    <source>
        <dbReference type="EMBL" id="PVU94263.1"/>
    </source>
</evidence>
<keyword evidence="2" id="KW-0677">Repeat</keyword>
<dbReference type="PROSITE" id="PS50294">
    <property type="entry name" value="WD_REPEATS_REGION"/>
    <property type="match status" value="1"/>
</dbReference>
<evidence type="ECO:0000256" key="1">
    <source>
        <dbReference type="ARBA" id="ARBA00022574"/>
    </source>
</evidence>
<dbReference type="InterPro" id="IPR019775">
    <property type="entry name" value="WD40_repeat_CS"/>
</dbReference>
<keyword evidence="1 3" id="KW-0853">WD repeat</keyword>
<keyword evidence="6" id="KW-1185">Reference proteome</keyword>
<dbReference type="InterPro" id="IPR015943">
    <property type="entry name" value="WD40/YVTN_repeat-like_dom_sf"/>
</dbReference>
<dbReference type="Proteomes" id="UP000245383">
    <property type="component" value="Unassembled WGS sequence"/>
</dbReference>
<sequence length="448" mass="49663">MKETKPKKEICNYYTPWQVGTLAWLETQDVNHFCFAVGSLAENTKNYIQIAELSPLHSAEKDEEIDDFTMVAEHVVDYPVTKILWKPVDYGINNNAELLATTGDMLRIWTSESTGILNEDNCINRSLTQNFSLSTKSSNIAPLTSMDWNKIDSRNIITSSVDTTCTVWDIETQQAKTQLIAHDKEVYDVKFIPNTTDLFYTCGADGSVRMFDLRNLDHSTIVYEERPSIYPKAQLNSSGDFSANGLGTFSLPLLRISTSILDPNYLSVLALDSNQVSIIDLRVPGVALAQLSGHKSAVTSCEWSPINRYQLATSSTDNNILVWDISSTATGKLGSSNNNTQSKSEARINQPNDASIGPSSSFNAQQGYEGNMDPKLFWTKPTNFSDNKSFEKVGSTSQPQVGYTPDATDISPSLTYTAGMPINTLSWNTTNHDWIGIAYGYTVQVLRL</sequence>
<dbReference type="SUPFAM" id="SSF50978">
    <property type="entry name" value="WD40 repeat-like"/>
    <property type="match status" value="1"/>
</dbReference>
<reference evidence="5 6" key="1">
    <citation type="journal article" date="2018" name="MBio">
        <title>Comparative Genomics Reveals the Core Gene Toolbox for the Fungus-Insect Symbiosis.</title>
        <authorList>
            <person name="Wang Y."/>
            <person name="Stata M."/>
            <person name="Wang W."/>
            <person name="Stajich J.E."/>
            <person name="White M.M."/>
            <person name="Moncalvo J.M."/>
        </authorList>
    </citation>
    <scope>NUCLEOTIDE SEQUENCE [LARGE SCALE GENOMIC DNA]</scope>
    <source>
        <strain evidence="5 6">SWE-8-4</strain>
    </source>
</reference>
<gene>
    <name evidence="5" type="ORF">BB561_002682</name>
</gene>
<comment type="caution">
    <text evidence="5">The sequence shown here is derived from an EMBL/GenBank/DDBJ whole genome shotgun (WGS) entry which is preliminary data.</text>
</comment>
<dbReference type="AlphaFoldDB" id="A0A2T9YPH5"/>
<feature type="repeat" description="WD" evidence="3">
    <location>
        <begin position="291"/>
        <end position="327"/>
    </location>
</feature>
<feature type="region of interest" description="Disordered" evidence="4">
    <location>
        <begin position="332"/>
        <end position="365"/>
    </location>
</feature>
<feature type="repeat" description="WD" evidence="3">
    <location>
        <begin position="179"/>
        <end position="221"/>
    </location>
</feature>
<name>A0A2T9YPH5_9FUNG</name>
<dbReference type="PANTHER" id="PTHR19919">
    <property type="entry name" value="WD REPEAT CONTAINING PROTEIN"/>
    <property type="match status" value="1"/>
</dbReference>
<accession>A0A2T9YPH5</accession>
<evidence type="ECO:0000256" key="2">
    <source>
        <dbReference type="ARBA" id="ARBA00022737"/>
    </source>
</evidence>
<evidence type="ECO:0000313" key="6">
    <source>
        <dbReference type="Proteomes" id="UP000245383"/>
    </source>
</evidence>
<dbReference type="Gene3D" id="2.130.10.10">
    <property type="entry name" value="YVTN repeat-like/Quinoprotein amine dehydrogenase"/>
    <property type="match status" value="1"/>
</dbReference>
<dbReference type="STRING" id="133385.A0A2T9YPH5"/>
<protein>
    <recommendedName>
        <fullName evidence="7">Anaphase-promoting complex subunit 4 WD40 domain-containing protein</fullName>
    </recommendedName>
</protein>
<dbReference type="InterPro" id="IPR045159">
    <property type="entry name" value="DCAF7-like"/>
</dbReference>
<dbReference type="PROSITE" id="PS00678">
    <property type="entry name" value="WD_REPEATS_1"/>
    <property type="match status" value="1"/>
</dbReference>
<dbReference type="InterPro" id="IPR036322">
    <property type="entry name" value="WD40_repeat_dom_sf"/>
</dbReference>
<dbReference type="SMART" id="SM00320">
    <property type="entry name" value="WD40"/>
    <property type="match status" value="3"/>
</dbReference>
<organism evidence="5 6">
    <name type="scientific">Smittium simulii</name>
    <dbReference type="NCBI Taxonomy" id="133385"/>
    <lineage>
        <taxon>Eukaryota</taxon>
        <taxon>Fungi</taxon>
        <taxon>Fungi incertae sedis</taxon>
        <taxon>Zoopagomycota</taxon>
        <taxon>Kickxellomycotina</taxon>
        <taxon>Harpellomycetes</taxon>
        <taxon>Harpellales</taxon>
        <taxon>Legeriomycetaceae</taxon>
        <taxon>Smittium</taxon>
    </lineage>
</organism>
<dbReference type="PROSITE" id="PS50082">
    <property type="entry name" value="WD_REPEATS_2"/>
    <property type="match status" value="2"/>
</dbReference>
<dbReference type="Pfam" id="PF00400">
    <property type="entry name" value="WD40"/>
    <property type="match status" value="2"/>
</dbReference>
<dbReference type="EMBL" id="MBFR01000097">
    <property type="protein sequence ID" value="PVU94263.1"/>
    <property type="molecule type" value="Genomic_DNA"/>
</dbReference>
<evidence type="ECO:0000256" key="4">
    <source>
        <dbReference type="SAM" id="MobiDB-lite"/>
    </source>
</evidence>